<keyword evidence="1" id="KW-1133">Transmembrane helix</keyword>
<comment type="caution">
    <text evidence="2">The sequence shown here is derived from an EMBL/GenBank/DDBJ whole genome shotgun (WGS) entry which is preliminary data.</text>
</comment>
<sequence>MVLGPQGAPTGPLKYFRENPLSRRAELFLFSGIFLFGVGFMLFGIFVLAP</sequence>
<dbReference type="Proteomes" id="UP000721954">
    <property type="component" value="Unassembled WGS sequence"/>
</dbReference>
<gene>
    <name evidence="2" type="ORF">JW613_09560</name>
</gene>
<feature type="transmembrane region" description="Helical" evidence="1">
    <location>
        <begin position="27"/>
        <end position="49"/>
    </location>
</feature>
<reference evidence="2 3" key="1">
    <citation type="submission" date="2021-02" db="EMBL/GenBank/DDBJ databases">
        <title>Streptomyces spirodelae sp. nov., isolated from duckweed.</title>
        <authorList>
            <person name="Saimee Y."/>
            <person name="Duangmal K."/>
        </authorList>
    </citation>
    <scope>NUCLEOTIDE SEQUENCE [LARGE SCALE GENOMIC DNA]</scope>
    <source>
        <strain evidence="2 3">DSM 42105</strain>
    </source>
</reference>
<accession>A0ABS3XT27</accession>
<evidence type="ECO:0000313" key="3">
    <source>
        <dbReference type="Proteomes" id="UP000721954"/>
    </source>
</evidence>
<proteinExistence type="predicted"/>
<evidence type="ECO:0000256" key="1">
    <source>
        <dbReference type="SAM" id="Phobius"/>
    </source>
</evidence>
<organism evidence="2 3">
    <name type="scientific">Streptomyces smyrnaeus</name>
    <dbReference type="NCBI Taxonomy" id="1387713"/>
    <lineage>
        <taxon>Bacteria</taxon>
        <taxon>Bacillati</taxon>
        <taxon>Actinomycetota</taxon>
        <taxon>Actinomycetes</taxon>
        <taxon>Kitasatosporales</taxon>
        <taxon>Streptomycetaceae</taxon>
        <taxon>Streptomyces</taxon>
    </lineage>
</organism>
<dbReference type="RefSeq" id="WP_209210271.1">
    <property type="nucleotide sequence ID" value="NZ_JAFFZM010000004.1"/>
</dbReference>
<name>A0ABS3XT27_9ACTN</name>
<dbReference type="GeneID" id="96258852"/>
<protein>
    <submittedName>
        <fullName evidence="2">Uncharacterized protein</fullName>
    </submittedName>
</protein>
<keyword evidence="3" id="KW-1185">Reference proteome</keyword>
<dbReference type="EMBL" id="JAFFZM010000004">
    <property type="protein sequence ID" value="MBO8198551.1"/>
    <property type="molecule type" value="Genomic_DNA"/>
</dbReference>
<keyword evidence="1" id="KW-0472">Membrane</keyword>
<keyword evidence="1" id="KW-0812">Transmembrane</keyword>
<evidence type="ECO:0000313" key="2">
    <source>
        <dbReference type="EMBL" id="MBO8198551.1"/>
    </source>
</evidence>